<evidence type="ECO:0000313" key="2">
    <source>
        <dbReference type="Proteomes" id="UP001177021"/>
    </source>
</evidence>
<reference evidence="1" key="1">
    <citation type="submission" date="2023-10" db="EMBL/GenBank/DDBJ databases">
        <authorList>
            <person name="Rodriguez Cubillos JULIANA M."/>
            <person name="De Vega J."/>
        </authorList>
    </citation>
    <scope>NUCLEOTIDE SEQUENCE</scope>
</reference>
<keyword evidence="2" id="KW-1185">Reference proteome</keyword>
<protein>
    <submittedName>
        <fullName evidence="1">Uncharacterized protein</fullName>
    </submittedName>
</protein>
<comment type="caution">
    <text evidence="1">The sequence shown here is derived from an EMBL/GenBank/DDBJ whole genome shotgun (WGS) entry which is preliminary data.</text>
</comment>
<dbReference type="EMBL" id="CASHSV030000716">
    <property type="protein sequence ID" value="CAJ2675739.1"/>
    <property type="molecule type" value="Genomic_DNA"/>
</dbReference>
<organism evidence="1 2">
    <name type="scientific">Trifolium pratense</name>
    <name type="common">Red clover</name>
    <dbReference type="NCBI Taxonomy" id="57577"/>
    <lineage>
        <taxon>Eukaryota</taxon>
        <taxon>Viridiplantae</taxon>
        <taxon>Streptophyta</taxon>
        <taxon>Embryophyta</taxon>
        <taxon>Tracheophyta</taxon>
        <taxon>Spermatophyta</taxon>
        <taxon>Magnoliopsida</taxon>
        <taxon>eudicotyledons</taxon>
        <taxon>Gunneridae</taxon>
        <taxon>Pentapetalae</taxon>
        <taxon>rosids</taxon>
        <taxon>fabids</taxon>
        <taxon>Fabales</taxon>
        <taxon>Fabaceae</taxon>
        <taxon>Papilionoideae</taxon>
        <taxon>50 kb inversion clade</taxon>
        <taxon>NPAAA clade</taxon>
        <taxon>Hologalegina</taxon>
        <taxon>IRL clade</taxon>
        <taxon>Trifolieae</taxon>
        <taxon>Trifolium</taxon>
    </lineage>
</organism>
<gene>
    <name evidence="1" type="ORF">MILVUS5_LOCUS38687</name>
</gene>
<dbReference type="Proteomes" id="UP001177021">
    <property type="component" value="Unassembled WGS sequence"/>
</dbReference>
<evidence type="ECO:0000313" key="1">
    <source>
        <dbReference type="EMBL" id="CAJ2675739.1"/>
    </source>
</evidence>
<accession>A0ACB0M1N7</accession>
<name>A0ACB0M1N7_TRIPR</name>
<sequence>MVLAQLGGSISRALQNMSNSTVIDEAVFHDCLNEINRALLQADVQFELIRNMHANIKNIVNLDGLAAGHSKRKIIQQAVFDELCKMLDPTTGIKSSSFFFPKKGKTSVVMFVGLQGSGKTTTCTKYAHYYQKKGLKPGLVCADTFRAGAFDQLKQNATKAKIPFYGSYMESDPVKIAVEGVERFKEENCDLIILDTSGRHKQEAALFEEMRQLSEATKPDLVIFVMDSSIGQAAFGQAQAFKQSVAVGAVIITKMDGHAKGGGSLSAVAATKSHVIFLGTGEHMDEFEVFEVRPFVRRLLGMGDLSGLMDRIHKAVPVDQQAELHQKLSEGNFTLRIMYDQFHSLLKMGPINEVFSMLPGFSAELMPKGREKESQMKVKRYMTMMDSMTNEELDSSSPKLMNESRMMRIARGSGYQVREVLEMVEEYKRLANIWKRFKMPKGNMSALSPQILKQFGGIGGLQTIMKNVRRIC</sequence>
<proteinExistence type="predicted"/>